<dbReference type="KEGG" id="pex:IZT61_17680"/>
<gene>
    <name evidence="2" type="ORF">IZT61_17680</name>
</gene>
<dbReference type="Gene3D" id="2.60.40.10">
    <property type="entry name" value="Immunoglobulins"/>
    <property type="match status" value="1"/>
</dbReference>
<feature type="domain" description="DUF5008" evidence="1">
    <location>
        <begin position="31"/>
        <end position="122"/>
    </location>
</feature>
<organism evidence="2 3">
    <name type="scientific">Pedobacter endophyticus</name>
    <dbReference type="NCBI Taxonomy" id="2789740"/>
    <lineage>
        <taxon>Bacteria</taxon>
        <taxon>Pseudomonadati</taxon>
        <taxon>Bacteroidota</taxon>
        <taxon>Sphingobacteriia</taxon>
        <taxon>Sphingobacteriales</taxon>
        <taxon>Sphingobacteriaceae</taxon>
        <taxon>Pedobacter</taxon>
    </lineage>
</organism>
<dbReference type="Pfam" id="PF17164">
    <property type="entry name" value="DUF5122"/>
    <property type="match status" value="3"/>
</dbReference>
<evidence type="ECO:0000259" key="1">
    <source>
        <dbReference type="Pfam" id="PF16400"/>
    </source>
</evidence>
<dbReference type="PROSITE" id="PS51257">
    <property type="entry name" value="PROKAR_LIPOPROTEIN"/>
    <property type="match status" value="1"/>
</dbReference>
<evidence type="ECO:0000313" key="3">
    <source>
        <dbReference type="Proteomes" id="UP000594759"/>
    </source>
</evidence>
<keyword evidence="3" id="KW-1185">Reference proteome</keyword>
<name>A0A7U3Q5B7_9SPHI</name>
<dbReference type="EMBL" id="CP064939">
    <property type="protein sequence ID" value="QPH38875.1"/>
    <property type="molecule type" value="Genomic_DNA"/>
</dbReference>
<dbReference type="InterPro" id="IPR032175">
    <property type="entry name" value="DUF5008"/>
</dbReference>
<dbReference type="RefSeq" id="WP_196098350.1">
    <property type="nucleotide sequence ID" value="NZ_CP064939.1"/>
</dbReference>
<sequence>MFNNYKNRLRFTQMLILFIALILYSCKKKEIIGEDPYAGGKQPLGVKFDDAFPDPELAAQGSEVTVLIRGLKKYEGNFKFYVNETEATVLNFTDSTARIKVPDDASTGGLSVITNEQTFFGPILKIDGKVSIDPNFSSNGATYRSEGGSRTALIFDFTTLSNNNLFVVGGFNNFDNQWSEKSPNGGIAQINNSGAYVTPGSVNFGRGANGIISSITRLSTGIYSGDYIISGAFNSYNSLRPNRSNIFNITRLNTNGTLDSMVLDVINPTPLDLTKNRDTVPSFNGGVDGFVRKSFVYGDRLYAVGSFRNYIRTYYQRSTYDTKRRDLVKMNQMVCLKINETDPADEGDLDLTFHYDPVTKQSPAAGNGNINDAIQMPDGKLILVGAFTTFNGLPANRIVRINLDGSVDQTFNPGTAADDEITSVTYNANTNKILVSGIFRNFNGSAKAGTAMLESDGSLTPTFNFGTLTGGVPNFAAQLKNGKVIVSGTFKTYNGIVRQGFMILNADGSLAAGYNNTGQFTGRIYTISETTSGSSTKVTLTGYITRFDNRTFNGILRITLRN</sequence>
<protein>
    <submittedName>
        <fullName evidence="2">DUF5008 domain-containing protein</fullName>
    </submittedName>
</protein>
<evidence type="ECO:0000313" key="2">
    <source>
        <dbReference type="EMBL" id="QPH38875.1"/>
    </source>
</evidence>
<proteinExistence type="predicted"/>
<dbReference type="Pfam" id="PF16400">
    <property type="entry name" value="DUF5008"/>
    <property type="match status" value="1"/>
</dbReference>
<dbReference type="InterPro" id="IPR013431">
    <property type="entry name" value="Delta_60_rpt"/>
</dbReference>
<accession>A0A7U3Q5B7</accession>
<reference evidence="2 3" key="1">
    <citation type="submission" date="2020-11" db="EMBL/GenBank/DDBJ databases">
        <title>Pedobacter endophytica, an endophytic bacteria isolated form Carex pumila.</title>
        <authorList>
            <person name="Peng Y."/>
            <person name="Jiang L."/>
            <person name="Lee J."/>
        </authorList>
    </citation>
    <scope>NUCLEOTIDE SEQUENCE [LARGE SCALE GENOMIC DNA]</scope>
    <source>
        <strain evidence="2 3">JBR3-12</strain>
    </source>
</reference>
<dbReference type="Proteomes" id="UP000594759">
    <property type="component" value="Chromosome"/>
</dbReference>
<dbReference type="Gene3D" id="2.80.10.50">
    <property type="match status" value="1"/>
</dbReference>
<dbReference type="InterPro" id="IPR013783">
    <property type="entry name" value="Ig-like_fold"/>
</dbReference>
<dbReference type="AlphaFoldDB" id="A0A7U3Q5B7"/>